<evidence type="ECO:0000256" key="2">
    <source>
        <dbReference type="ARBA" id="ARBA00006730"/>
    </source>
</evidence>
<comment type="cofactor">
    <cofactor evidence="1">
        <name>FAD</name>
        <dbReference type="ChEBI" id="CHEBI:57692"/>
    </cofactor>
</comment>
<dbReference type="GO" id="GO:0003884">
    <property type="term" value="F:D-amino-acid oxidase activity"/>
    <property type="evidence" value="ECO:0007669"/>
    <property type="project" value="InterPro"/>
</dbReference>
<keyword evidence="8" id="KW-1185">Reference proteome</keyword>
<evidence type="ECO:0000256" key="1">
    <source>
        <dbReference type="ARBA" id="ARBA00001974"/>
    </source>
</evidence>
<name>A0A9W7EFM8_9STRA</name>
<sequence>MSQASSTCSMGAGGLWMPFHCDDPSTNRWSRTTLLSYLSLTETPSSPLSKHVEMIQATVYKNLPHHGQNDTDSYTLPLSPLPQWALDNPELNFQSLNMFQLSWQGSIDNMHIPDTLRESYEDAWTFRTPVVDSLKYMEALKLLCIEEGVEVKEDVEYTSPGAVKASALSLGCAHIVNCTGLSSSTLLPDPSLLPGRGVLYYYRRPEGFNTCALVDDGPVGTDCYPKYVIPRGDVVAVGGTYLEGDYEVGIRDSERLMLEGNAEMLLPGGGEGWEKVG</sequence>
<dbReference type="EMBL" id="BRXZ01001712">
    <property type="protein sequence ID" value="GMH77103.1"/>
    <property type="molecule type" value="Genomic_DNA"/>
</dbReference>
<dbReference type="Gene3D" id="3.30.9.10">
    <property type="entry name" value="D-Amino Acid Oxidase, subunit A, domain 2"/>
    <property type="match status" value="1"/>
</dbReference>
<protein>
    <recommendedName>
        <fullName evidence="6">FAD dependent oxidoreductase domain-containing protein</fullName>
    </recommendedName>
</protein>
<dbReference type="GO" id="GO:0005737">
    <property type="term" value="C:cytoplasm"/>
    <property type="evidence" value="ECO:0007669"/>
    <property type="project" value="TreeGrafter"/>
</dbReference>
<gene>
    <name evidence="7" type="ORF">TrRE_jg13113</name>
</gene>
<dbReference type="SUPFAM" id="SSF51971">
    <property type="entry name" value="Nucleotide-binding domain"/>
    <property type="match status" value="1"/>
</dbReference>
<dbReference type="OrthoDB" id="2015447at2759"/>
<feature type="domain" description="FAD dependent oxidoreductase" evidence="6">
    <location>
        <begin position="119"/>
        <end position="268"/>
    </location>
</feature>
<dbReference type="InterPro" id="IPR006076">
    <property type="entry name" value="FAD-dep_OxRdtase"/>
</dbReference>
<keyword evidence="5" id="KW-0560">Oxidoreductase</keyword>
<evidence type="ECO:0000256" key="4">
    <source>
        <dbReference type="ARBA" id="ARBA00022827"/>
    </source>
</evidence>
<evidence type="ECO:0000259" key="6">
    <source>
        <dbReference type="Pfam" id="PF01266"/>
    </source>
</evidence>
<dbReference type="GO" id="GO:0071949">
    <property type="term" value="F:FAD binding"/>
    <property type="evidence" value="ECO:0007669"/>
    <property type="project" value="InterPro"/>
</dbReference>
<comment type="similarity">
    <text evidence="2">Belongs to the DAMOX/DASOX family.</text>
</comment>
<dbReference type="PANTHER" id="PTHR11530:SF11">
    <property type="entry name" value="D-ASPARTATE OXIDASE"/>
    <property type="match status" value="1"/>
</dbReference>
<feature type="non-terminal residue" evidence="7">
    <location>
        <position position="277"/>
    </location>
</feature>
<dbReference type="AlphaFoldDB" id="A0A9W7EFM8"/>
<dbReference type="InterPro" id="IPR023209">
    <property type="entry name" value="DAO"/>
</dbReference>
<evidence type="ECO:0000313" key="8">
    <source>
        <dbReference type="Proteomes" id="UP001165082"/>
    </source>
</evidence>
<evidence type="ECO:0000256" key="3">
    <source>
        <dbReference type="ARBA" id="ARBA00022630"/>
    </source>
</evidence>
<accession>A0A9W7EFM8</accession>
<dbReference type="Proteomes" id="UP001165082">
    <property type="component" value="Unassembled WGS sequence"/>
</dbReference>
<comment type="caution">
    <text evidence="7">The sequence shown here is derived from an EMBL/GenBank/DDBJ whole genome shotgun (WGS) entry which is preliminary data.</text>
</comment>
<dbReference type="GO" id="GO:0019478">
    <property type="term" value="P:D-amino acid catabolic process"/>
    <property type="evidence" value="ECO:0007669"/>
    <property type="project" value="TreeGrafter"/>
</dbReference>
<keyword evidence="3" id="KW-0285">Flavoprotein</keyword>
<dbReference type="Gene3D" id="3.40.50.720">
    <property type="entry name" value="NAD(P)-binding Rossmann-like Domain"/>
    <property type="match status" value="1"/>
</dbReference>
<organism evidence="7 8">
    <name type="scientific">Triparma retinervis</name>
    <dbReference type="NCBI Taxonomy" id="2557542"/>
    <lineage>
        <taxon>Eukaryota</taxon>
        <taxon>Sar</taxon>
        <taxon>Stramenopiles</taxon>
        <taxon>Ochrophyta</taxon>
        <taxon>Bolidophyceae</taxon>
        <taxon>Parmales</taxon>
        <taxon>Triparmaceae</taxon>
        <taxon>Triparma</taxon>
    </lineage>
</organism>
<dbReference type="Pfam" id="PF01266">
    <property type="entry name" value="DAO"/>
    <property type="match status" value="1"/>
</dbReference>
<evidence type="ECO:0000313" key="7">
    <source>
        <dbReference type="EMBL" id="GMH77103.1"/>
    </source>
</evidence>
<dbReference type="PANTHER" id="PTHR11530">
    <property type="entry name" value="D-AMINO ACID OXIDASE"/>
    <property type="match status" value="1"/>
</dbReference>
<evidence type="ECO:0000256" key="5">
    <source>
        <dbReference type="ARBA" id="ARBA00023002"/>
    </source>
</evidence>
<reference evidence="7" key="1">
    <citation type="submission" date="2022-07" db="EMBL/GenBank/DDBJ databases">
        <title>Genome analysis of Parmales, a sister group of diatoms, reveals the evolutionary specialization of diatoms from phago-mixotrophs to photoautotrophs.</title>
        <authorList>
            <person name="Ban H."/>
            <person name="Sato S."/>
            <person name="Yoshikawa S."/>
            <person name="Kazumasa Y."/>
            <person name="Nakamura Y."/>
            <person name="Ichinomiya M."/>
            <person name="Saitoh K."/>
            <person name="Sato N."/>
            <person name="Blanc-Mathieu R."/>
            <person name="Endo H."/>
            <person name="Kuwata A."/>
            <person name="Ogata H."/>
        </authorList>
    </citation>
    <scope>NUCLEOTIDE SEQUENCE</scope>
</reference>
<proteinExistence type="inferred from homology"/>
<keyword evidence="4" id="KW-0274">FAD</keyword>